<dbReference type="Pfam" id="PF16686">
    <property type="entry name" value="POT1PC"/>
    <property type="match status" value="1"/>
</dbReference>
<feature type="compositionally biased region" description="Basic residues" evidence="9">
    <location>
        <begin position="187"/>
        <end position="208"/>
    </location>
</feature>
<evidence type="ECO:0000256" key="2">
    <source>
        <dbReference type="ARBA" id="ARBA00004574"/>
    </source>
</evidence>
<dbReference type="PANTHER" id="PTHR14513">
    <property type="entry name" value="PROTECTION OF TELOMERES 1"/>
    <property type="match status" value="1"/>
</dbReference>
<comment type="similarity">
    <text evidence="3">Belongs to the telombin family.</text>
</comment>
<evidence type="ECO:0000256" key="7">
    <source>
        <dbReference type="ARBA" id="ARBA00023125"/>
    </source>
</evidence>
<evidence type="ECO:0000313" key="12">
    <source>
        <dbReference type="EMBL" id="KAK7467434.1"/>
    </source>
</evidence>
<reference evidence="12 13" key="1">
    <citation type="submission" date="2024-01" db="EMBL/GenBank/DDBJ databases">
        <title>A draft genome for the cacao thread blight pathogen Marasmiellus scandens.</title>
        <authorList>
            <person name="Baruah I.K."/>
            <person name="Leung J."/>
            <person name="Bukari Y."/>
            <person name="Amoako-Attah I."/>
            <person name="Meinhardt L.W."/>
            <person name="Bailey B.A."/>
            <person name="Cohen S.P."/>
        </authorList>
    </citation>
    <scope>NUCLEOTIDE SEQUENCE [LARGE SCALE GENOMIC DNA]</scope>
    <source>
        <strain evidence="12 13">GH-19</strain>
    </source>
</reference>
<evidence type="ECO:0000313" key="13">
    <source>
        <dbReference type="Proteomes" id="UP001498398"/>
    </source>
</evidence>
<proteinExistence type="inferred from homology"/>
<keyword evidence="7" id="KW-0238">DNA-binding</keyword>
<dbReference type="EMBL" id="JBANRG010000004">
    <property type="protein sequence ID" value="KAK7467434.1"/>
    <property type="molecule type" value="Genomic_DNA"/>
</dbReference>
<dbReference type="PANTHER" id="PTHR14513:SF0">
    <property type="entry name" value="PROTECTION OF TELOMERES PROTEIN 1"/>
    <property type="match status" value="1"/>
</dbReference>
<protein>
    <recommendedName>
        <fullName evidence="4">Protection of telomeres protein 1</fullName>
    </recommendedName>
</protein>
<dbReference type="Gene3D" id="2.40.50.140">
    <property type="entry name" value="Nucleic acid-binding proteins"/>
    <property type="match status" value="3"/>
</dbReference>
<evidence type="ECO:0000256" key="5">
    <source>
        <dbReference type="ARBA" id="ARBA00022454"/>
    </source>
</evidence>
<feature type="region of interest" description="Disordered" evidence="9">
    <location>
        <begin position="1"/>
        <end position="31"/>
    </location>
</feature>
<dbReference type="InterPro" id="IPR028389">
    <property type="entry name" value="POT1"/>
</dbReference>
<evidence type="ECO:0000256" key="9">
    <source>
        <dbReference type="SAM" id="MobiDB-lite"/>
    </source>
</evidence>
<dbReference type="Proteomes" id="UP001498398">
    <property type="component" value="Unassembled WGS sequence"/>
</dbReference>
<dbReference type="InterPro" id="IPR032042">
    <property type="entry name" value="POT1PC"/>
</dbReference>
<dbReference type="InterPro" id="IPR011564">
    <property type="entry name" value="Telomer_end-bd_POT1/Cdc13"/>
</dbReference>
<organism evidence="12 13">
    <name type="scientific">Marasmiellus scandens</name>
    <dbReference type="NCBI Taxonomy" id="2682957"/>
    <lineage>
        <taxon>Eukaryota</taxon>
        <taxon>Fungi</taxon>
        <taxon>Dikarya</taxon>
        <taxon>Basidiomycota</taxon>
        <taxon>Agaricomycotina</taxon>
        <taxon>Agaricomycetes</taxon>
        <taxon>Agaricomycetidae</taxon>
        <taxon>Agaricales</taxon>
        <taxon>Marasmiineae</taxon>
        <taxon>Omphalotaceae</taxon>
        <taxon>Marasmiellus</taxon>
    </lineage>
</organism>
<evidence type="ECO:0000256" key="1">
    <source>
        <dbReference type="ARBA" id="ARBA00004123"/>
    </source>
</evidence>
<keyword evidence="6" id="KW-0779">Telomere</keyword>
<sequence>MKRRHTFEEPEPELKSRKRAKHAQYSPADLFSDPTSRRYVSGIIQNPTDNSGFVACQVFMLLKKPYICFTAHTEEDEIGKTITQVEIHFQGYCLECLQQRKIQFDIGDKFRLALKGSSLYFGKKGRVILKYEDGALIQFTERRQAELDQSPIDTWDWFQAPAGVRDVPVVAEREIGTPPGNEEIVERKHKRPRHKHKKDQKARKAAKRAKLEMCSGPPNDDPPKPVSSEAAAAVSATSGHTSFLDSYTDAFNLIATEDLGRQVRWPYSLLNKVERKQWYSVTGVVVDAGRVEKREGKDHHRSFKLVDPTCYQLDDTHYQVAQSVSVNYFTKEHENWIPAVQQGDVVVLSGVRGDDYYGQITLTSGHNQTKWAIYSASSRSVHWRIDPSVTGTHFSPFYVPLEVELRFYHLLSEWWQGVQKKQKESLPTNVQTVQLNDVYRRSVVSRPHLLIQDVDPNRNRGFFDCTVEIMNGYYEPERRRYYALYVSDYTSNDNLHEVQAEWCPKGLSKSIFKIELWDNARTLGDIMKTGQYYSLKNVRVKLAPNGLYEGNLQERKADPLEVKLTDRHPELKVLLQRKEAWKVKYSLNEPEFESLDIADVPLDKFFNCTVEILHSHHSSGPISYIYVTDYTRNDYLDESYHEIITEPWASDYLEGRILKIYLQDEQSREAKNLKQGDACVIEKLRIKRGYGGRKSHGNLGGRELKIHKLNPNVPSDQEKIDILLSRKAILKDSTSTPRSHLLSQVSEKVPSSKSLSSAVPKRLVPTFTINDMKKVETCPSAYRLSARVIDYRPLSLRDAVYRICTACDDVIPDVQKACTKCNDTDHEYIRFVYGLSLIIEDVEGTRIRVNISDKHNEDDPKDCPLLEGLRRVQLDDDEAYDQFCRLFDSFAGNARKYYEQHGSSLTTPFRNMTIICLPDTRSEDNGRAYYLWNVDGAAI</sequence>
<evidence type="ECO:0000256" key="3">
    <source>
        <dbReference type="ARBA" id="ARBA00008442"/>
    </source>
</evidence>
<comment type="caution">
    <text evidence="12">The sequence shown here is derived from an EMBL/GenBank/DDBJ whole genome shotgun (WGS) entry which is preliminary data.</text>
</comment>
<evidence type="ECO:0000256" key="6">
    <source>
        <dbReference type="ARBA" id="ARBA00022895"/>
    </source>
</evidence>
<feature type="region of interest" description="Disordered" evidence="9">
    <location>
        <begin position="175"/>
        <end position="231"/>
    </location>
</feature>
<feature type="domain" description="Telomeric single stranded DNA binding POT1/Cdc13" evidence="10">
    <location>
        <begin position="271"/>
        <end position="380"/>
    </location>
</feature>
<keyword evidence="8" id="KW-0539">Nucleus</keyword>
<dbReference type="SUPFAM" id="SSF50249">
    <property type="entry name" value="Nucleic acid-binding proteins"/>
    <property type="match status" value="2"/>
</dbReference>
<evidence type="ECO:0000256" key="8">
    <source>
        <dbReference type="ARBA" id="ARBA00023242"/>
    </source>
</evidence>
<keyword evidence="13" id="KW-1185">Reference proteome</keyword>
<feature type="domain" description="Protection of telomeres protein 1 ssDNA-binding" evidence="11">
    <location>
        <begin position="459"/>
        <end position="582"/>
    </location>
</feature>
<evidence type="ECO:0000259" key="10">
    <source>
        <dbReference type="Pfam" id="PF02765"/>
    </source>
</evidence>
<dbReference type="Pfam" id="PF02765">
    <property type="entry name" value="POT1"/>
    <property type="match status" value="1"/>
</dbReference>
<name>A0ABR1K021_9AGAR</name>
<keyword evidence="5" id="KW-0158">Chromosome</keyword>
<dbReference type="InterPro" id="IPR012340">
    <property type="entry name" value="NA-bd_OB-fold"/>
</dbReference>
<evidence type="ECO:0000256" key="4">
    <source>
        <dbReference type="ARBA" id="ARBA00015253"/>
    </source>
</evidence>
<accession>A0ABR1K021</accession>
<feature type="compositionally biased region" description="Basic and acidic residues" evidence="9">
    <location>
        <begin position="1"/>
        <end position="15"/>
    </location>
</feature>
<evidence type="ECO:0000259" key="11">
    <source>
        <dbReference type="Pfam" id="PF16686"/>
    </source>
</evidence>
<comment type="subcellular location">
    <subcellularLocation>
        <location evidence="2">Chromosome</location>
        <location evidence="2">Telomere</location>
    </subcellularLocation>
    <subcellularLocation>
        <location evidence="1">Nucleus</location>
    </subcellularLocation>
</comment>
<gene>
    <name evidence="12" type="ORF">VKT23_004488</name>
</gene>